<gene>
    <name evidence="6" type="ORF">ABQJ54_11100</name>
</gene>
<evidence type="ECO:0000259" key="5">
    <source>
        <dbReference type="PROSITE" id="PS50931"/>
    </source>
</evidence>
<accession>A0ABV3QFE3</accession>
<dbReference type="SUPFAM" id="SSF46785">
    <property type="entry name" value="Winged helix' DNA-binding domain"/>
    <property type="match status" value="1"/>
</dbReference>
<name>A0ABV3QFE3_9GAMM</name>
<dbReference type="Proteomes" id="UP001556220">
    <property type="component" value="Unassembled WGS sequence"/>
</dbReference>
<protein>
    <submittedName>
        <fullName evidence="6">LysR substrate-binding domain-containing protein</fullName>
    </submittedName>
</protein>
<dbReference type="EMBL" id="JBFOHK010000002">
    <property type="protein sequence ID" value="MEW9572299.1"/>
    <property type="molecule type" value="Genomic_DNA"/>
</dbReference>
<sequence>MRPLPPLNPLLAFEAASRHLNFTKAAQELNVTQGAVSHQIAVLEDYFGTRLFERHSNRIDLTPNAILYAKALHAAFEDIRRATVSYHATASPRTTLTIKGYPLLLSRWLMPRLPAFSRQFPLIDVRLISISGASFADFGQQDIDVEVRYGWGHWRGLSSHLLFADQLVPVCTPALAEQLKLRDPQDLVGKALLQTHARSNDWPDWFRCAGITSAATLRRVKSFEDLSIVHRFALESGGVAIMQRAYVEEDIREGRLVVVCEPVLQRDLGYYLVNPSNNDQDPKVRAFIDWLRGDTGLSDEVSKEAVAA</sequence>
<dbReference type="InterPro" id="IPR058163">
    <property type="entry name" value="LysR-type_TF_proteobact-type"/>
</dbReference>
<feature type="domain" description="HTH lysR-type" evidence="5">
    <location>
        <begin position="5"/>
        <end position="62"/>
    </location>
</feature>
<dbReference type="Pfam" id="PF00126">
    <property type="entry name" value="HTH_1"/>
    <property type="match status" value="1"/>
</dbReference>
<keyword evidence="2" id="KW-0805">Transcription regulation</keyword>
<dbReference type="SUPFAM" id="SSF53850">
    <property type="entry name" value="Periplasmic binding protein-like II"/>
    <property type="match status" value="1"/>
</dbReference>
<comment type="caution">
    <text evidence="6">The sequence shown here is derived from an EMBL/GenBank/DDBJ whole genome shotgun (WGS) entry which is preliminary data.</text>
</comment>
<keyword evidence="3" id="KW-0238">DNA-binding</keyword>
<keyword evidence="4" id="KW-0804">Transcription</keyword>
<organism evidence="6 7">
    <name type="scientific">Rhodanobacter lycopersici</name>
    <dbReference type="NCBI Taxonomy" id="3162487"/>
    <lineage>
        <taxon>Bacteria</taxon>
        <taxon>Pseudomonadati</taxon>
        <taxon>Pseudomonadota</taxon>
        <taxon>Gammaproteobacteria</taxon>
        <taxon>Lysobacterales</taxon>
        <taxon>Rhodanobacteraceae</taxon>
        <taxon>Rhodanobacter</taxon>
    </lineage>
</organism>
<dbReference type="InterPro" id="IPR036388">
    <property type="entry name" value="WH-like_DNA-bd_sf"/>
</dbReference>
<dbReference type="Pfam" id="PF03466">
    <property type="entry name" value="LysR_substrate"/>
    <property type="match status" value="1"/>
</dbReference>
<evidence type="ECO:0000256" key="3">
    <source>
        <dbReference type="ARBA" id="ARBA00023125"/>
    </source>
</evidence>
<comment type="similarity">
    <text evidence="1">Belongs to the LysR transcriptional regulatory family.</text>
</comment>
<dbReference type="CDD" id="cd08432">
    <property type="entry name" value="PBP2_GcdR_TrpI_HvrB_AmpR_like"/>
    <property type="match status" value="1"/>
</dbReference>
<dbReference type="PANTHER" id="PTHR30537:SF26">
    <property type="entry name" value="GLYCINE CLEAVAGE SYSTEM TRANSCRIPTIONAL ACTIVATOR"/>
    <property type="match status" value="1"/>
</dbReference>
<evidence type="ECO:0000313" key="6">
    <source>
        <dbReference type="EMBL" id="MEW9572299.1"/>
    </source>
</evidence>
<dbReference type="InterPro" id="IPR005119">
    <property type="entry name" value="LysR_subst-bd"/>
</dbReference>
<keyword evidence="7" id="KW-1185">Reference proteome</keyword>
<evidence type="ECO:0000256" key="4">
    <source>
        <dbReference type="ARBA" id="ARBA00023163"/>
    </source>
</evidence>
<dbReference type="PRINTS" id="PR00039">
    <property type="entry name" value="HTHLYSR"/>
</dbReference>
<dbReference type="RefSeq" id="WP_367854349.1">
    <property type="nucleotide sequence ID" value="NZ_JBFOHK010000002.1"/>
</dbReference>
<evidence type="ECO:0000256" key="2">
    <source>
        <dbReference type="ARBA" id="ARBA00023015"/>
    </source>
</evidence>
<dbReference type="Gene3D" id="1.10.10.10">
    <property type="entry name" value="Winged helix-like DNA-binding domain superfamily/Winged helix DNA-binding domain"/>
    <property type="match status" value="1"/>
</dbReference>
<proteinExistence type="inferred from homology"/>
<reference evidence="6 7" key="1">
    <citation type="submission" date="2024-06" db="EMBL/GenBank/DDBJ databases">
        <authorList>
            <person name="Woo H."/>
        </authorList>
    </citation>
    <scope>NUCLEOTIDE SEQUENCE [LARGE SCALE GENOMIC DNA]</scope>
    <source>
        <strain evidence="6 7">Si-c</strain>
    </source>
</reference>
<dbReference type="Gene3D" id="3.40.190.10">
    <property type="entry name" value="Periplasmic binding protein-like II"/>
    <property type="match status" value="2"/>
</dbReference>
<evidence type="ECO:0000256" key="1">
    <source>
        <dbReference type="ARBA" id="ARBA00009437"/>
    </source>
</evidence>
<dbReference type="InterPro" id="IPR036390">
    <property type="entry name" value="WH_DNA-bd_sf"/>
</dbReference>
<dbReference type="InterPro" id="IPR000847">
    <property type="entry name" value="LysR_HTH_N"/>
</dbReference>
<dbReference type="PROSITE" id="PS50931">
    <property type="entry name" value="HTH_LYSR"/>
    <property type="match status" value="1"/>
</dbReference>
<evidence type="ECO:0000313" key="7">
    <source>
        <dbReference type="Proteomes" id="UP001556220"/>
    </source>
</evidence>
<dbReference type="PANTHER" id="PTHR30537">
    <property type="entry name" value="HTH-TYPE TRANSCRIPTIONAL REGULATOR"/>
    <property type="match status" value="1"/>
</dbReference>